<evidence type="ECO:0000313" key="2">
    <source>
        <dbReference type="Proteomes" id="UP000539313"/>
    </source>
</evidence>
<proteinExistence type="predicted"/>
<reference evidence="1 2" key="1">
    <citation type="submission" date="2020-08" db="EMBL/GenBank/DDBJ databases">
        <title>Sequencing the genomes of 1000 actinobacteria strains.</title>
        <authorList>
            <person name="Klenk H.-P."/>
        </authorList>
    </citation>
    <scope>NUCLEOTIDE SEQUENCE [LARGE SCALE GENOMIC DNA]</scope>
    <source>
        <strain evidence="1 2">DSM 45823</strain>
    </source>
</reference>
<dbReference type="EMBL" id="JACJII010000001">
    <property type="protein sequence ID" value="MBA9005896.1"/>
    <property type="molecule type" value="Genomic_DNA"/>
</dbReference>
<gene>
    <name evidence="1" type="ORF">HNR21_004778</name>
</gene>
<sequence>MDTDQERQEREHLAQAAATASPCEAIDADAFLDAIIAPTAAVDVLRGLAARLVAAGVLEIDPAARALHELARRDGRRLAAARGNAIRWAAQQHRRRY</sequence>
<keyword evidence="2" id="KW-1185">Reference proteome</keyword>
<dbReference type="Proteomes" id="UP000539313">
    <property type="component" value="Unassembled WGS sequence"/>
</dbReference>
<name>A0A7W3RAI7_9ACTN</name>
<protein>
    <submittedName>
        <fullName evidence="1">Uncharacterized protein</fullName>
    </submittedName>
</protein>
<dbReference type="RefSeq" id="WP_182706953.1">
    <property type="nucleotide sequence ID" value="NZ_JACJII010000001.1"/>
</dbReference>
<organism evidence="1 2">
    <name type="scientific">Thermomonospora cellulosilytica</name>
    <dbReference type="NCBI Taxonomy" id="1411118"/>
    <lineage>
        <taxon>Bacteria</taxon>
        <taxon>Bacillati</taxon>
        <taxon>Actinomycetota</taxon>
        <taxon>Actinomycetes</taxon>
        <taxon>Streptosporangiales</taxon>
        <taxon>Thermomonosporaceae</taxon>
        <taxon>Thermomonospora</taxon>
    </lineage>
</organism>
<accession>A0A7W3RAI7</accession>
<dbReference type="AlphaFoldDB" id="A0A7W3RAI7"/>
<comment type="caution">
    <text evidence="1">The sequence shown here is derived from an EMBL/GenBank/DDBJ whole genome shotgun (WGS) entry which is preliminary data.</text>
</comment>
<evidence type="ECO:0000313" key="1">
    <source>
        <dbReference type="EMBL" id="MBA9005896.1"/>
    </source>
</evidence>